<dbReference type="Pfam" id="PF00561">
    <property type="entry name" value="Abhydrolase_1"/>
    <property type="match status" value="1"/>
</dbReference>
<keyword evidence="1" id="KW-0472">Membrane</keyword>
<reference evidence="3" key="1">
    <citation type="submission" date="2020-03" db="EMBL/GenBank/DDBJ databases">
        <title>Draft sequencing of Paenibacilllus sp. S3N08.</title>
        <authorList>
            <person name="Kim D.-U."/>
        </authorList>
    </citation>
    <scope>NUCLEOTIDE SEQUENCE</scope>
    <source>
        <strain evidence="3">S3N08</strain>
    </source>
</reference>
<feature type="transmembrane region" description="Helical" evidence="1">
    <location>
        <begin position="32"/>
        <end position="57"/>
    </location>
</feature>
<name>A0ABX0J9N8_9BACL</name>
<evidence type="ECO:0000313" key="3">
    <source>
        <dbReference type="EMBL" id="NHN32298.1"/>
    </source>
</evidence>
<dbReference type="InterPro" id="IPR029058">
    <property type="entry name" value="AB_hydrolase_fold"/>
</dbReference>
<keyword evidence="1" id="KW-1133">Transmembrane helix</keyword>
<gene>
    <name evidence="3" type="ORF">G9U52_20880</name>
</gene>
<dbReference type="RefSeq" id="WP_166152601.1">
    <property type="nucleotide sequence ID" value="NZ_JAAOIW010000008.1"/>
</dbReference>
<dbReference type="EMBL" id="JAAOIW010000008">
    <property type="protein sequence ID" value="NHN32298.1"/>
    <property type="molecule type" value="Genomic_DNA"/>
</dbReference>
<accession>A0ABX0J9N8</accession>
<dbReference type="Gene3D" id="3.40.50.1820">
    <property type="entry name" value="alpha/beta hydrolase"/>
    <property type="match status" value="1"/>
</dbReference>
<sequence>METNPLSSVQLTPAQIETVPNRSVLVRRRVKGILIALISVLLLFFSLVMAFHAYVAWSLARPHIDPLISNPTLTFGAPYEDIQFPSLNQSSILSGWYIPAANPVPNGKTVIFSHGYGGNREEIWVPLYSLAQELYKQNYNVLMFDYGYVQPKISATGGLRESQELLGAVKYAKDKGAESVYVWGFSMGAGTALQAALQTKEIDGMILDSTFILEPETMYHNMKQIANLPKFPSLSLVHLFFPLINGVSLNQIPYDKVKEAQYPMPILFIHGMQDQRAPYEMVQQIFNNQSADSSAQLWLSPNDGHELIFKAQKKSYLTVTMGFLQSMVERGNSPSVHVSKAS</sequence>
<evidence type="ECO:0000313" key="4">
    <source>
        <dbReference type="Proteomes" id="UP001165962"/>
    </source>
</evidence>
<dbReference type="GO" id="GO:0016787">
    <property type="term" value="F:hydrolase activity"/>
    <property type="evidence" value="ECO:0007669"/>
    <property type="project" value="UniProtKB-KW"/>
</dbReference>
<dbReference type="PANTHER" id="PTHR12277">
    <property type="entry name" value="ALPHA/BETA HYDROLASE DOMAIN-CONTAINING PROTEIN"/>
    <property type="match status" value="1"/>
</dbReference>
<dbReference type="SUPFAM" id="SSF53474">
    <property type="entry name" value="alpha/beta-Hydrolases"/>
    <property type="match status" value="1"/>
</dbReference>
<evidence type="ECO:0000256" key="1">
    <source>
        <dbReference type="SAM" id="Phobius"/>
    </source>
</evidence>
<evidence type="ECO:0000259" key="2">
    <source>
        <dbReference type="Pfam" id="PF00561"/>
    </source>
</evidence>
<comment type="caution">
    <text evidence="3">The sequence shown here is derived from an EMBL/GenBank/DDBJ whole genome shotgun (WGS) entry which is preliminary data.</text>
</comment>
<dbReference type="PANTHER" id="PTHR12277:SF81">
    <property type="entry name" value="PROTEIN ABHD13"/>
    <property type="match status" value="1"/>
</dbReference>
<keyword evidence="3" id="KW-0378">Hydrolase</keyword>
<organism evidence="3 4">
    <name type="scientific">Paenibacillus agricola</name>
    <dbReference type="NCBI Taxonomy" id="2716264"/>
    <lineage>
        <taxon>Bacteria</taxon>
        <taxon>Bacillati</taxon>
        <taxon>Bacillota</taxon>
        <taxon>Bacilli</taxon>
        <taxon>Bacillales</taxon>
        <taxon>Paenibacillaceae</taxon>
        <taxon>Paenibacillus</taxon>
    </lineage>
</organism>
<dbReference type="InterPro" id="IPR000073">
    <property type="entry name" value="AB_hydrolase_1"/>
</dbReference>
<protein>
    <submittedName>
        <fullName evidence="3">Alpha/beta hydrolase</fullName>
    </submittedName>
</protein>
<feature type="domain" description="AB hydrolase-1" evidence="2">
    <location>
        <begin position="109"/>
        <end position="227"/>
    </location>
</feature>
<keyword evidence="4" id="KW-1185">Reference proteome</keyword>
<proteinExistence type="predicted"/>
<keyword evidence="1" id="KW-0812">Transmembrane</keyword>
<dbReference type="Proteomes" id="UP001165962">
    <property type="component" value="Unassembled WGS sequence"/>
</dbReference>